<sequence length="60" mass="6669">MDVGKLQGSSSVLAPLVGTSHSRIEQNLNIAPGHDIARDFFDHGIDVTIDQRLLWSHFKQ</sequence>
<protein>
    <submittedName>
        <fullName evidence="1">Uncharacterized protein</fullName>
    </submittedName>
</protein>
<proteinExistence type="predicted"/>
<comment type="caution">
    <text evidence="1">The sequence shown here is derived from an EMBL/GenBank/DDBJ whole genome shotgun (WGS) entry which is preliminary data.</text>
</comment>
<dbReference type="AlphaFoldDB" id="A0A1J8QDS2"/>
<accession>A0A1J8QDS2</accession>
<dbReference type="EMBL" id="LVVM01005038">
    <property type="protein sequence ID" value="OJA11504.1"/>
    <property type="molecule type" value="Genomic_DNA"/>
</dbReference>
<evidence type="ECO:0000313" key="2">
    <source>
        <dbReference type="Proteomes" id="UP000183567"/>
    </source>
</evidence>
<name>A0A1J8QDS2_9AGAM</name>
<reference evidence="1 2" key="1">
    <citation type="submission" date="2016-03" db="EMBL/GenBank/DDBJ databases">
        <title>Comparative genomics of the ectomycorrhizal sister species Rhizopogon vinicolor and Rhizopogon vesiculosus (Basidiomycota: Boletales) reveals a divergence of the mating type B locus.</title>
        <authorList>
            <person name="Mujic A.B."/>
            <person name="Kuo A."/>
            <person name="Tritt A."/>
            <person name="Lipzen A."/>
            <person name="Chen C."/>
            <person name="Johnson J."/>
            <person name="Sharma A."/>
            <person name="Barry K."/>
            <person name="Grigoriev I.V."/>
            <person name="Spatafora J.W."/>
        </authorList>
    </citation>
    <scope>NUCLEOTIDE SEQUENCE [LARGE SCALE GENOMIC DNA]</scope>
    <source>
        <strain evidence="1 2">AM-OR11-056</strain>
    </source>
</reference>
<organism evidence="1 2">
    <name type="scientific">Rhizopogon vesiculosus</name>
    <dbReference type="NCBI Taxonomy" id="180088"/>
    <lineage>
        <taxon>Eukaryota</taxon>
        <taxon>Fungi</taxon>
        <taxon>Dikarya</taxon>
        <taxon>Basidiomycota</taxon>
        <taxon>Agaricomycotina</taxon>
        <taxon>Agaricomycetes</taxon>
        <taxon>Agaricomycetidae</taxon>
        <taxon>Boletales</taxon>
        <taxon>Suillineae</taxon>
        <taxon>Rhizopogonaceae</taxon>
        <taxon>Rhizopogon</taxon>
    </lineage>
</organism>
<evidence type="ECO:0000313" key="1">
    <source>
        <dbReference type="EMBL" id="OJA11504.1"/>
    </source>
</evidence>
<gene>
    <name evidence="1" type="ORF">AZE42_06614</name>
</gene>
<keyword evidence="2" id="KW-1185">Reference proteome</keyword>
<dbReference type="Proteomes" id="UP000183567">
    <property type="component" value="Unassembled WGS sequence"/>
</dbReference>